<protein>
    <submittedName>
        <fullName evidence="1">Leucine-rich repeat domain-containing protein</fullName>
    </submittedName>
</protein>
<dbReference type="PANTHER" id="PTHR45661">
    <property type="entry name" value="SURFACE ANTIGEN"/>
    <property type="match status" value="1"/>
</dbReference>
<comment type="caution">
    <text evidence="1">The sequence shown here is derived from an EMBL/GenBank/DDBJ whole genome shotgun (WGS) entry which is preliminary data.</text>
</comment>
<proteinExistence type="predicted"/>
<dbReference type="InterPro" id="IPR053139">
    <property type="entry name" value="Surface_bspA-like"/>
</dbReference>
<dbReference type="Pfam" id="PF13306">
    <property type="entry name" value="LRR_5"/>
    <property type="match status" value="3"/>
</dbReference>
<dbReference type="EMBL" id="JAOQJQ010000003">
    <property type="protein sequence ID" value="MCU6762401.1"/>
    <property type="molecule type" value="Genomic_DNA"/>
</dbReference>
<sequence length="487" mass="55529">MRWNNYSYKIENGEVTLTRFEGGDTRVEIPHRIDGMPVTEIGPEAFSEYGLQVESVTVPETVRKIGASAFKMCMNLQQLMLSEGLESIGEGMLYGTPLEELYFPSTLKDIEGAWELGGLRWNIHEKNPWFSTDGFALYKCDAGEKILLAVQPEENRSLYQVEAGTGVIGQSAFEGQKYLRHVDLPGSLRMIEEEAFESCQSLEEIDLPEGVVKIGAEAFSHCANLRVLRLPASLEEIGHRAITNTYDWSYLKRGIEKIVVSSENLTYLADESALYRRLSNDTLELVKYFGDDAEYEVSDRVSVLSEYAFRRSVFRTLIIPDSVQIIQKDAVLECEKLEKIILRKLDAHIFLPRTPVCRKDEVTKLLSDQGDLFWFEAYDRLFGTYFQLSDKAEFACTRLRYPVSLRSEIAGAYQRFLEKHRIEILDVISTQENADLLKKLTEIGFFTKDNIDAAIDRIGRSGKGKLTGFLMEYKRENIGTDDFDFSL</sequence>
<dbReference type="Gene3D" id="3.80.10.10">
    <property type="entry name" value="Ribonuclease Inhibitor"/>
    <property type="match status" value="2"/>
</dbReference>
<gene>
    <name evidence="1" type="ORF">OCV88_08655</name>
</gene>
<dbReference type="Proteomes" id="UP001652442">
    <property type="component" value="Unassembled WGS sequence"/>
</dbReference>
<dbReference type="PANTHER" id="PTHR45661:SF3">
    <property type="entry name" value="IG-LIKE DOMAIN-CONTAINING PROTEIN"/>
    <property type="match status" value="1"/>
</dbReference>
<name>A0ABT2TKP7_9FIRM</name>
<dbReference type="RefSeq" id="WP_158425109.1">
    <property type="nucleotide sequence ID" value="NZ_JAOQJQ010000003.1"/>
</dbReference>
<dbReference type="InterPro" id="IPR032675">
    <property type="entry name" value="LRR_dom_sf"/>
</dbReference>
<evidence type="ECO:0000313" key="1">
    <source>
        <dbReference type="EMBL" id="MCU6762401.1"/>
    </source>
</evidence>
<evidence type="ECO:0000313" key="2">
    <source>
        <dbReference type="Proteomes" id="UP001652442"/>
    </source>
</evidence>
<reference evidence="1 2" key="1">
    <citation type="journal article" date="2021" name="ISME Commun">
        <title>Automated analysis of genomic sequences facilitates high-throughput and comprehensive description of bacteria.</title>
        <authorList>
            <person name="Hitch T.C.A."/>
        </authorList>
    </citation>
    <scope>NUCLEOTIDE SEQUENCE [LARGE SCALE GENOMIC DNA]</scope>
    <source>
        <strain evidence="1 2">Sanger_109</strain>
    </source>
</reference>
<keyword evidence="2" id="KW-1185">Reference proteome</keyword>
<organism evidence="1 2">
    <name type="scientific">Brotonthovivens ammoniilytica</name>
    <dbReference type="NCBI Taxonomy" id="2981725"/>
    <lineage>
        <taxon>Bacteria</taxon>
        <taxon>Bacillati</taxon>
        <taxon>Bacillota</taxon>
        <taxon>Clostridia</taxon>
        <taxon>Lachnospirales</taxon>
        <taxon>Lachnospiraceae</taxon>
        <taxon>Brotonthovivens</taxon>
    </lineage>
</organism>
<accession>A0ABT2TKP7</accession>
<dbReference type="SUPFAM" id="SSF52058">
    <property type="entry name" value="L domain-like"/>
    <property type="match status" value="1"/>
</dbReference>
<dbReference type="InterPro" id="IPR026906">
    <property type="entry name" value="LRR_5"/>
</dbReference>